<dbReference type="GO" id="GO:0016746">
    <property type="term" value="F:acyltransferase activity"/>
    <property type="evidence" value="ECO:0007669"/>
    <property type="project" value="UniProtKB-KW"/>
</dbReference>
<feature type="transmembrane region" description="Helical" evidence="2">
    <location>
        <begin position="313"/>
        <end position="332"/>
    </location>
</feature>
<feature type="transmembrane region" description="Helical" evidence="2">
    <location>
        <begin position="215"/>
        <end position="231"/>
    </location>
</feature>
<feature type="region of interest" description="Disordered" evidence="1">
    <location>
        <begin position="348"/>
        <end position="370"/>
    </location>
</feature>
<protein>
    <submittedName>
        <fullName evidence="4">Acyltransferase</fullName>
    </submittedName>
</protein>
<organism evidence="4 5">
    <name type="scientific">Desulfofustis limnaeus</name>
    <dbReference type="NCBI Taxonomy" id="2740163"/>
    <lineage>
        <taxon>Bacteria</taxon>
        <taxon>Pseudomonadati</taxon>
        <taxon>Thermodesulfobacteriota</taxon>
        <taxon>Desulfobulbia</taxon>
        <taxon>Desulfobulbales</taxon>
        <taxon>Desulfocapsaceae</taxon>
        <taxon>Desulfofustis</taxon>
    </lineage>
</organism>
<evidence type="ECO:0000313" key="5">
    <source>
        <dbReference type="Proteomes" id="UP000830055"/>
    </source>
</evidence>
<dbReference type="PANTHER" id="PTHR23028:SF53">
    <property type="entry name" value="ACYL_TRANSF_3 DOMAIN-CONTAINING PROTEIN"/>
    <property type="match status" value="1"/>
</dbReference>
<keyword evidence="4" id="KW-0012">Acyltransferase</keyword>
<name>A0ABM7WBA1_9BACT</name>
<evidence type="ECO:0000259" key="3">
    <source>
        <dbReference type="Pfam" id="PF01757"/>
    </source>
</evidence>
<keyword evidence="2" id="KW-0472">Membrane</keyword>
<evidence type="ECO:0000256" key="1">
    <source>
        <dbReference type="SAM" id="MobiDB-lite"/>
    </source>
</evidence>
<dbReference type="EMBL" id="AP025516">
    <property type="protein sequence ID" value="BDD88238.1"/>
    <property type="molecule type" value="Genomic_DNA"/>
</dbReference>
<keyword evidence="2" id="KW-1133">Transmembrane helix</keyword>
<feature type="transmembrane region" description="Helical" evidence="2">
    <location>
        <begin position="251"/>
        <end position="273"/>
    </location>
</feature>
<reference evidence="4 5" key="1">
    <citation type="submission" date="2022-01" db="EMBL/GenBank/DDBJ databases">
        <title>Desulfofustis limnae sp. nov., a novel mesophilic sulfate-reducing bacterium isolated from marsh soil.</title>
        <authorList>
            <person name="Watanabe M."/>
            <person name="Takahashi A."/>
            <person name="Kojima H."/>
            <person name="Fukui M."/>
        </authorList>
    </citation>
    <scope>NUCLEOTIDE SEQUENCE [LARGE SCALE GENOMIC DNA]</scope>
    <source>
        <strain evidence="4 5">PPLL</strain>
    </source>
</reference>
<accession>A0ABM7WBA1</accession>
<dbReference type="InterPro" id="IPR002656">
    <property type="entry name" value="Acyl_transf_3_dom"/>
</dbReference>
<keyword evidence="4" id="KW-0808">Transferase</keyword>
<feature type="transmembrane region" description="Helical" evidence="2">
    <location>
        <begin position="175"/>
        <end position="195"/>
    </location>
</feature>
<dbReference type="Proteomes" id="UP000830055">
    <property type="component" value="Chromosome"/>
</dbReference>
<feature type="transmembrane region" description="Helical" evidence="2">
    <location>
        <begin position="149"/>
        <end position="169"/>
    </location>
</feature>
<feature type="transmembrane region" description="Helical" evidence="2">
    <location>
        <begin position="46"/>
        <end position="64"/>
    </location>
</feature>
<evidence type="ECO:0000256" key="2">
    <source>
        <dbReference type="SAM" id="Phobius"/>
    </source>
</evidence>
<dbReference type="RefSeq" id="WP_284151620.1">
    <property type="nucleotide sequence ID" value="NZ_AP025516.1"/>
</dbReference>
<dbReference type="PANTHER" id="PTHR23028">
    <property type="entry name" value="ACETYLTRANSFERASE"/>
    <property type="match status" value="1"/>
</dbReference>
<feature type="domain" description="Acyltransferase 3" evidence="3">
    <location>
        <begin position="13"/>
        <end position="329"/>
    </location>
</feature>
<evidence type="ECO:0000313" key="4">
    <source>
        <dbReference type="EMBL" id="BDD88238.1"/>
    </source>
</evidence>
<sequence>MPTPQSPRLSHNNFDLLRLLFAGTVCLVHCHELSGLPHLGTITRFLSSAVAVKSFFVISGFLIFMSCERSRSLTRYAGKRMRRIYPAYATVIVVAAFGLVAVSAESTATYFSQEWLRYLLANLVFLNFLQPTLPGVFEGNRVAAINGALWTLKIEVLFYLSVPLFILLFKRFGRLTVLFSGYGLSIVYALTCSSLAERTGLAFYEQLGRQLPGQLGYFLAGAFFYYYLPWLEKRPWQFLIPALLLLLVDRAFLPLPALEPFALATTVVFFALFGPVIPAGRYGDFSYGVYILHFPLIQLLWHDGRLNDSPWLFLAVTVVLTVTSAIFLWHGVEKRFLLRSSHYMAATASTSTEPQTRDDGAVGHHPSRRR</sequence>
<dbReference type="Pfam" id="PF01757">
    <property type="entry name" value="Acyl_transf_3"/>
    <property type="match status" value="1"/>
</dbReference>
<proteinExistence type="predicted"/>
<keyword evidence="5" id="KW-1185">Reference proteome</keyword>
<keyword evidence="2" id="KW-0812">Transmembrane</keyword>
<dbReference type="InterPro" id="IPR050879">
    <property type="entry name" value="Acyltransferase_3"/>
</dbReference>
<feature type="transmembrane region" description="Helical" evidence="2">
    <location>
        <begin position="85"/>
        <end position="104"/>
    </location>
</feature>
<gene>
    <name evidence="4" type="ORF">DPPLL_26030</name>
</gene>